<reference evidence="1 2" key="2">
    <citation type="submission" date="2018-11" db="EMBL/GenBank/DDBJ databases">
        <authorList>
            <consortium name="Pathogen Informatics"/>
        </authorList>
    </citation>
    <scope>NUCLEOTIDE SEQUENCE [LARGE SCALE GENOMIC DNA]</scope>
</reference>
<organism evidence="3">
    <name type="scientific">Soboliphyme baturini</name>
    <dbReference type="NCBI Taxonomy" id="241478"/>
    <lineage>
        <taxon>Eukaryota</taxon>
        <taxon>Metazoa</taxon>
        <taxon>Ecdysozoa</taxon>
        <taxon>Nematoda</taxon>
        <taxon>Enoplea</taxon>
        <taxon>Dorylaimia</taxon>
        <taxon>Dioctophymatida</taxon>
        <taxon>Dioctophymatoidea</taxon>
        <taxon>Soboliphymatidae</taxon>
        <taxon>Soboliphyme</taxon>
    </lineage>
</organism>
<dbReference type="WBParaSite" id="SBAD_0000393701-mRNA-1">
    <property type="protein sequence ID" value="SBAD_0000393701-mRNA-1"/>
    <property type="gene ID" value="SBAD_0000393701"/>
</dbReference>
<name>A0A183IJH1_9BILA</name>
<reference evidence="3" key="1">
    <citation type="submission" date="2016-06" db="UniProtKB">
        <authorList>
            <consortium name="WormBaseParasite"/>
        </authorList>
    </citation>
    <scope>IDENTIFICATION</scope>
</reference>
<dbReference type="Proteomes" id="UP000270296">
    <property type="component" value="Unassembled WGS sequence"/>
</dbReference>
<dbReference type="AlphaFoldDB" id="A0A183IJH1"/>
<accession>A0A183IJH1</accession>
<protein>
    <submittedName>
        <fullName evidence="3">DUF3109 family protein</fullName>
    </submittedName>
</protein>
<keyword evidence="2" id="KW-1185">Reference proteome</keyword>
<proteinExistence type="predicted"/>
<dbReference type="EMBL" id="UZAM01007937">
    <property type="protein sequence ID" value="VDP02290.1"/>
    <property type="molecule type" value="Genomic_DNA"/>
</dbReference>
<evidence type="ECO:0000313" key="1">
    <source>
        <dbReference type="EMBL" id="VDP02290.1"/>
    </source>
</evidence>
<sequence>MQCRQLCRTPFMAKGPLCDPKLFRLAATKIKSLGSEIYDALFKKVIMLFLVFQRRDVVHGIDEFSAESQQERLGDDGAPLLCVETDFAAELPQLSGILTDPMVFRDRERAMFVNLFAFQSWIESAALLLKVCDRRYRYRMDFDEVVRAIPD</sequence>
<gene>
    <name evidence="1" type="ORF">SBAD_LOCUS3767</name>
</gene>
<evidence type="ECO:0000313" key="2">
    <source>
        <dbReference type="Proteomes" id="UP000270296"/>
    </source>
</evidence>
<evidence type="ECO:0000313" key="3">
    <source>
        <dbReference type="WBParaSite" id="SBAD_0000393701-mRNA-1"/>
    </source>
</evidence>